<feature type="domain" description="Major facilitator superfamily (MFS) profile" evidence="8">
    <location>
        <begin position="12"/>
        <end position="396"/>
    </location>
</feature>
<sequence>MSNWTVWKQEKNYRKLFWAGAISGIGSRFTQVAILTLLYQITDSGLAIGIFFTVRMAPFLLVAPLGGMLADRMPKKNLLIITDILRVPFALSPLLVQGPDHLWIIYTSAFFLASGDALYSPVRMASIPALVKQDRLLYVNAIEQIMLGAVLVVGSSTGGIIAYLFGLSVPFTLDGISFMISAMFLTGLTIPVTEKPIKQMKPIQHEPSNWNYILSSAALIIFLVIELTMPLANGTDNVLMSVYALDVFEMDDLGVGFIYGALGLGFIISSFFSNMLKRKLVPLIVIFIALEGTGHLILSSVPTFYIALLTVLFITFVGGISNICLSTLTMKVVPRSKQGSFFGLTEMISNTTMGVAMGVAGVLLKIFEPRTLSFLVGITYIVFTVVYAILFSKIDLVKAKRELRRA</sequence>
<feature type="transmembrane region" description="Helical" evidence="7">
    <location>
        <begin position="280"/>
        <end position="298"/>
    </location>
</feature>
<evidence type="ECO:0000256" key="7">
    <source>
        <dbReference type="SAM" id="Phobius"/>
    </source>
</evidence>
<accession>A0A1I0Y1B5</accession>
<evidence type="ECO:0000259" key="8">
    <source>
        <dbReference type="PROSITE" id="PS50850"/>
    </source>
</evidence>
<dbReference type="OrthoDB" id="9775268at2"/>
<proteinExistence type="predicted"/>
<feature type="transmembrane region" description="Helical" evidence="7">
    <location>
        <begin position="16"/>
        <end position="39"/>
    </location>
</feature>
<name>A0A1I0Y1B5_9BACI</name>
<keyword evidence="2" id="KW-0813">Transport</keyword>
<dbReference type="InterPro" id="IPR020846">
    <property type="entry name" value="MFS_dom"/>
</dbReference>
<evidence type="ECO:0000256" key="5">
    <source>
        <dbReference type="ARBA" id="ARBA00022989"/>
    </source>
</evidence>
<dbReference type="PANTHER" id="PTHR43266:SF10">
    <property type="entry name" value="BACILYSIN EXPORTER BACE-RELATED"/>
    <property type="match status" value="1"/>
</dbReference>
<organism evidence="9 10">
    <name type="scientific">Lentibacillus halodurans</name>
    <dbReference type="NCBI Taxonomy" id="237679"/>
    <lineage>
        <taxon>Bacteria</taxon>
        <taxon>Bacillati</taxon>
        <taxon>Bacillota</taxon>
        <taxon>Bacilli</taxon>
        <taxon>Bacillales</taxon>
        <taxon>Bacillaceae</taxon>
        <taxon>Lentibacillus</taxon>
    </lineage>
</organism>
<dbReference type="GO" id="GO:0022857">
    <property type="term" value="F:transmembrane transporter activity"/>
    <property type="evidence" value="ECO:0007669"/>
    <property type="project" value="InterPro"/>
</dbReference>
<dbReference type="EMBL" id="FOJW01000006">
    <property type="protein sequence ID" value="SFB06964.1"/>
    <property type="molecule type" value="Genomic_DNA"/>
</dbReference>
<evidence type="ECO:0000256" key="6">
    <source>
        <dbReference type="ARBA" id="ARBA00023136"/>
    </source>
</evidence>
<evidence type="ECO:0000256" key="4">
    <source>
        <dbReference type="ARBA" id="ARBA00022692"/>
    </source>
</evidence>
<feature type="transmembrane region" description="Helical" evidence="7">
    <location>
        <begin position="372"/>
        <end position="391"/>
    </location>
</feature>
<dbReference type="STRING" id="237679.SAMN04488072_106182"/>
<evidence type="ECO:0000256" key="3">
    <source>
        <dbReference type="ARBA" id="ARBA00022475"/>
    </source>
</evidence>
<comment type="subcellular location">
    <subcellularLocation>
        <location evidence="1">Cell membrane</location>
        <topology evidence="1">Multi-pass membrane protein</topology>
    </subcellularLocation>
</comment>
<dbReference type="Gene3D" id="1.20.1250.20">
    <property type="entry name" value="MFS general substrate transporter like domains"/>
    <property type="match status" value="1"/>
</dbReference>
<feature type="transmembrane region" description="Helical" evidence="7">
    <location>
        <begin position="212"/>
        <end position="233"/>
    </location>
</feature>
<evidence type="ECO:0000313" key="10">
    <source>
        <dbReference type="Proteomes" id="UP000198642"/>
    </source>
</evidence>
<keyword evidence="5 7" id="KW-1133">Transmembrane helix</keyword>
<keyword evidence="4 7" id="KW-0812">Transmembrane</keyword>
<keyword evidence="3" id="KW-1003">Cell membrane</keyword>
<feature type="transmembrane region" description="Helical" evidence="7">
    <location>
        <begin position="304"/>
        <end position="329"/>
    </location>
</feature>
<feature type="transmembrane region" description="Helical" evidence="7">
    <location>
        <begin position="253"/>
        <end position="273"/>
    </location>
</feature>
<dbReference type="Proteomes" id="UP000198642">
    <property type="component" value="Unassembled WGS sequence"/>
</dbReference>
<feature type="transmembrane region" description="Helical" evidence="7">
    <location>
        <begin position="141"/>
        <end position="165"/>
    </location>
</feature>
<keyword evidence="6 7" id="KW-0472">Membrane</keyword>
<evidence type="ECO:0000256" key="2">
    <source>
        <dbReference type="ARBA" id="ARBA00022448"/>
    </source>
</evidence>
<feature type="transmembrane region" description="Helical" evidence="7">
    <location>
        <begin position="45"/>
        <end position="66"/>
    </location>
</feature>
<feature type="transmembrane region" description="Helical" evidence="7">
    <location>
        <begin position="171"/>
        <end position="192"/>
    </location>
</feature>
<dbReference type="PROSITE" id="PS50850">
    <property type="entry name" value="MFS"/>
    <property type="match status" value="1"/>
</dbReference>
<dbReference type="InterPro" id="IPR011701">
    <property type="entry name" value="MFS"/>
</dbReference>
<evidence type="ECO:0000313" key="9">
    <source>
        <dbReference type="EMBL" id="SFB06964.1"/>
    </source>
</evidence>
<gene>
    <name evidence="9" type="ORF">SAMN04488072_106182</name>
</gene>
<dbReference type="RefSeq" id="WP_090236808.1">
    <property type="nucleotide sequence ID" value="NZ_FOJW01000006.1"/>
</dbReference>
<dbReference type="Pfam" id="PF07690">
    <property type="entry name" value="MFS_1"/>
    <property type="match status" value="1"/>
</dbReference>
<dbReference type="CDD" id="cd06173">
    <property type="entry name" value="MFS_MefA_like"/>
    <property type="match status" value="1"/>
</dbReference>
<keyword evidence="10" id="KW-1185">Reference proteome</keyword>
<dbReference type="AlphaFoldDB" id="A0A1I0Y1B5"/>
<dbReference type="GO" id="GO:0005886">
    <property type="term" value="C:plasma membrane"/>
    <property type="evidence" value="ECO:0007669"/>
    <property type="project" value="UniProtKB-SubCell"/>
</dbReference>
<dbReference type="PANTHER" id="PTHR43266">
    <property type="entry name" value="MACROLIDE-EFFLUX PROTEIN"/>
    <property type="match status" value="1"/>
</dbReference>
<protein>
    <submittedName>
        <fullName evidence="9">Predicted arabinose efflux permease, MFS family</fullName>
    </submittedName>
</protein>
<feature type="transmembrane region" description="Helical" evidence="7">
    <location>
        <begin position="341"/>
        <end position="366"/>
    </location>
</feature>
<reference evidence="9 10" key="1">
    <citation type="submission" date="2016-10" db="EMBL/GenBank/DDBJ databases">
        <authorList>
            <person name="de Groot N.N."/>
        </authorList>
    </citation>
    <scope>NUCLEOTIDE SEQUENCE [LARGE SCALE GENOMIC DNA]</scope>
    <source>
        <strain evidence="9 10">CGMCC 1.3702</strain>
    </source>
</reference>
<dbReference type="SUPFAM" id="SSF103473">
    <property type="entry name" value="MFS general substrate transporter"/>
    <property type="match status" value="1"/>
</dbReference>
<dbReference type="InterPro" id="IPR036259">
    <property type="entry name" value="MFS_trans_sf"/>
</dbReference>
<evidence type="ECO:0000256" key="1">
    <source>
        <dbReference type="ARBA" id="ARBA00004651"/>
    </source>
</evidence>